<evidence type="ECO:0000256" key="1">
    <source>
        <dbReference type="SAM" id="SignalP"/>
    </source>
</evidence>
<evidence type="ECO:0000313" key="3">
    <source>
        <dbReference type="EMBL" id="KAE7997643.1"/>
    </source>
</evidence>
<dbReference type="GO" id="GO:0003676">
    <property type="term" value="F:nucleic acid binding"/>
    <property type="evidence" value="ECO:0007669"/>
    <property type="project" value="InterPro"/>
</dbReference>
<dbReference type="InterPro" id="IPR012337">
    <property type="entry name" value="RNaseH-like_sf"/>
</dbReference>
<dbReference type="PANTHER" id="PTHR47723:SF21">
    <property type="entry name" value="POLYNUCLEOTIDYL TRANSFERASE, RIBONUCLEASE H-LIKE SUPERFAMILY PROTEIN"/>
    <property type="match status" value="1"/>
</dbReference>
<reference evidence="3 4" key="1">
    <citation type="submission" date="2019-06" db="EMBL/GenBank/DDBJ databases">
        <title>A chromosomal-level reference genome of Carpinus fangiana (Coryloideae, Betulaceae).</title>
        <authorList>
            <person name="Yang X."/>
            <person name="Wang Z."/>
            <person name="Zhang L."/>
            <person name="Hao G."/>
            <person name="Liu J."/>
            <person name="Yang Y."/>
        </authorList>
    </citation>
    <scope>NUCLEOTIDE SEQUENCE [LARGE SCALE GENOMIC DNA]</scope>
    <source>
        <strain evidence="3">Cfa_2016G</strain>
        <tissue evidence="3">Leaf</tissue>
    </source>
</reference>
<dbReference type="InterPro" id="IPR036397">
    <property type="entry name" value="RNaseH_sf"/>
</dbReference>
<dbReference type="InterPro" id="IPR053151">
    <property type="entry name" value="RNase_H-like"/>
</dbReference>
<keyword evidence="4" id="KW-1185">Reference proteome</keyword>
<dbReference type="Proteomes" id="UP000327013">
    <property type="component" value="Chromosome 1"/>
</dbReference>
<dbReference type="OrthoDB" id="1750765at2759"/>
<feature type="chain" id="PRO_5024424287" description="RNase H type-1 domain-containing protein" evidence="1">
    <location>
        <begin position="20"/>
        <end position="118"/>
    </location>
</feature>
<evidence type="ECO:0000313" key="4">
    <source>
        <dbReference type="Proteomes" id="UP000327013"/>
    </source>
</evidence>
<accession>A0A5N6QHH7</accession>
<dbReference type="Gene3D" id="3.30.420.10">
    <property type="entry name" value="Ribonuclease H-like superfamily/Ribonuclease H"/>
    <property type="match status" value="1"/>
</dbReference>
<feature type="signal peptide" evidence="1">
    <location>
        <begin position="1"/>
        <end position="19"/>
    </location>
</feature>
<keyword evidence="1" id="KW-0732">Signal</keyword>
<dbReference type="InterPro" id="IPR002156">
    <property type="entry name" value="RNaseH_domain"/>
</dbReference>
<dbReference type="EMBL" id="CM017321">
    <property type="protein sequence ID" value="KAE7997643.1"/>
    <property type="molecule type" value="Genomic_DNA"/>
</dbReference>
<dbReference type="GO" id="GO:0004523">
    <property type="term" value="F:RNA-DNA hybrid ribonuclease activity"/>
    <property type="evidence" value="ECO:0007669"/>
    <property type="project" value="InterPro"/>
</dbReference>
<dbReference type="SUPFAM" id="SSF53098">
    <property type="entry name" value="Ribonuclease H-like"/>
    <property type="match status" value="1"/>
</dbReference>
<name>A0A5N6QHH7_9ROSI</name>
<sequence>MGPWPISLIHLLLKLSGHGRQCQSLGLSKIVLERDTLEVVNALQREGPYWHRFGMVINDTKALLSSFISWRVGHIKREGNVVAYKLAKMGLICNAVNLWREAFPTCIHEAVTADNCHF</sequence>
<dbReference type="CDD" id="cd06222">
    <property type="entry name" value="RNase_H_like"/>
    <property type="match status" value="1"/>
</dbReference>
<organism evidence="3 4">
    <name type="scientific">Carpinus fangiana</name>
    <dbReference type="NCBI Taxonomy" id="176857"/>
    <lineage>
        <taxon>Eukaryota</taxon>
        <taxon>Viridiplantae</taxon>
        <taxon>Streptophyta</taxon>
        <taxon>Embryophyta</taxon>
        <taxon>Tracheophyta</taxon>
        <taxon>Spermatophyta</taxon>
        <taxon>Magnoliopsida</taxon>
        <taxon>eudicotyledons</taxon>
        <taxon>Gunneridae</taxon>
        <taxon>Pentapetalae</taxon>
        <taxon>rosids</taxon>
        <taxon>fabids</taxon>
        <taxon>Fagales</taxon>
        <taxon>Betulaceae</taxon>
        <taxon>Carpinus</taxon>
    </lineage>
</organism>
<gene>
    <name evidence="3" type="ORF">FH972_002259</name>
</gene>
<dbReference type="Pfam" id="PF13456">
    <property type="entry name" value="RVT_3"/>
    <property type="match status" value="1"/>
</dbReference>
<protein>
    <recommendedName>
        <fullName evidence="2">RNase H type-1 domain-containing protein</fullName>
    </recommendedName>
</protein>
<evidence type="ECO:0000259" key="2">
    <source>
        <dbReference type="Pfam" id="PF13456"/>
    </source>
</evidence>
<feature type="domain" description="RNase H type-1" evidence="2">
    <location>
        <begin position="21"/>
        <end position="89"/>
    </location>
</feature>
<dbReference type="PANTHER" id="PTHR47723">
    <property type="entry name" value="OS05G0353850 PROTEIN"/>
    <property type="match status" value="1"/>
</dbReference>
<dbReference type="AlphaFoldDB" id="A0A5N6QHH7"/>
<dbReference type="InterPro" id="IPR044730">
    <property type="entry name" value="RNase_H-like_dom_plant"/>
</dbReference>
<proteinExistence type="predicted"/>